<dbReference type="InterPro" id="IPR050256">
    <property type="entry name" value="Glycosyltransferase_2"/>
</dbReference>
<evidence type="ECO:0000256" key="7">
    <source>
        <dbReference type="ARBA" id="ARBA00023136"/>
    </source>
</evidence>
<name>A0A3M8QSR1_9PROT</name>
<dbReference type="SUPFAM" id="SSF53448">
    <property type="entry name" value="Nucleotide-diphospho-sugar transferases"/>
    <property type="match status" value="1"/>
</dbReference>
<feature type="transmembrane region" description="Helical" evidence="9">
    <location>
        <begin position="293"/>
        <end position="313"/>
    </location>
</feature>
<dbReference type="OrthoDB" id="5291731at2"/>
<comment type="similarity">
    <text evidence="8">Belongs to the glycosyltransferase 2 family. GtrB subfamily.</text>
</comment>
<organism evidence="11">
    <name type="scientific">Acidithiobacillus sulfuriphilus</name>
    <dbReference type="NCBI Taxonomy" id="1867749"/>
    <lineage>
        <taxon>Bacteria</taxon>
        <taxon>Pseudomonadati</taxon>
        <taxon>Pseudomonadota</taxon>
        <taxon>Acidithiobacillia</taxon>
        <taxon>Acidithiobacillales</taxon>
        <taxon>Acidithiobacillaceae</taxon>
        <taxon>Acidithiobacillus</taxon>
    </lineage>
</organism>
<dbReference type="EMBL" id="RIZI01000190">
    <property type="protein sequence ID" value="RNF58671.1"/>
    <property type="molecule type" value="Genomic_DNA"/>
</dbReference>
<reference evidence="11" key="1">
    <citation type="submission" date="2018-10" db="EMBL/GenBank/DDBJ databases">
        <title>Acidithiobacillus sulfuriphilus sp. nov.: an extremely acidophilic sulfur-oxidizing chemolithotroph isolated from a neutral pH environment.</title>
        <authorList>
            <person name="Falagan C."/>
            <person name="Moya-Beltran A."/>
            <person name="Quatrini R."/>
            <person name="Johnson D.B."/>
        </authorList>
    </citation>
    <scope>NUCLEOTIDE SEQUENCE [LARGE SCALE GENOMIC DNA]</scope>
    <source>
        <strain evidence="11">CJ-2</strain>
    </source>
</reference>
<dbReference type="PANTHER" id="PTHR48090:SF1">
    <property type="entry name" value="PROPHAGE BACTOPRENOL GLUCOSYL TRANSFERASE HOMOLOG"/>
    <property type="match status" value="1"/>
</dbReference>
<keyword evidence="4 11" id="KW-0808">Transferase</keyword>
<evidence type="ECO:0000256" key="6">
    <source>
        <dbReference type="ARBA" id="ARBA00022989"/>
    </source>
</evidence>
<evidence type="ECO:0000256" key="8">
    <source>
        <dbReference type="ARBA" id="ARBA00038152"/>
    </source>
</evidence>
<dbReference type="AlphaFoldDB" id="A0A3M8QSR1"/>
<dbReference type="InterPro" id="IPR001173">
    <property type="entry name" value="Glyco_trans_2-like"/>
</dbReference>
<evidence type="ECO:0000313" key="11">
    <source>
        <dbReference type="EMBL" id="RNF58671.1"/>
    </source>
</evidence>
<evidence type="ECO:0000256" key="4">
    <source>
        <dbReference type="ARBA" id="ARBA00022679"/>
    </source>
</evidence>
<sequence>MGGPRLVEILAGQEGAYGGLADMNARLPVISMVIPFYNEAGNVDVLYRRLATVLDATHCAWEIVCVNDGSGDGTLEKLLALRHRDPRVRVLDLSRNFGKEAALTAGLDHARGSAVIPFDADLQDPPELIPELLAKWREGADIVNAVRSSRAGESWLKRATAHGFYRVINRLTPVDIPADTGDFRLISRPALEAIRRLPERRRFMKGIFAWVGFRTAEVYYQREPRHAGKSKFNWWRLWNFALEGITSFSQVPLQMASWLGLLVSLLSLLYAVSLVVATLLYGNPVKGYPSMMAAILFLGGVQLMALGVIGEYVGRIYEESKHRPIYIIRELDDPGAGAGAALPTGSETDAPPSG</sequence>
<proteinExistence type="inferred from homology"/>
<keyword evidence="2" id="KW-1003">Cell membrane</keyword>
<dbReference type="PANTHER" id="PTHR48090">
    <property type="entry name" value="UNDECAPRENYL-PHOSPHATE 4-DEOXY-4-FORMAMIDO-L-ARABINOSE TRANSFERASE-RELATED"/>
    <property type="match status" value="1"/>
</dbReference>
<keyword evidence="7 9" id="KW-0472">Membrane</keyword>
<feature type="domain" description="Glycosyltransferase 2-like" evidence="10">
    <location>
        <begin position="31"/>
        <end position="194"/>
    </location>
</feature>
<accession>A0A3M8QSR1</accession>
<keyword evidence="5 9" id="KW-0812">Transmembrane</keyword>
<dbReference type="InterPro" id="IPR029044">
    <property type="entry name" value="Nucleotide-diphossugar_trans"/>
</dbReference>
<protein>
    <submittedName>
        <fullName evidence="11">Glycosyltransferase</fullName>
    </submittedName>
</protein>
<comment type="caution">
    <text evidence="11">The sequence shown here is derived from an EMBL/GenBank/DDBJ whole genome shotgun (WGS) entry which is preliminary data.</text>
</comment>
<keyword evidence="3" id="KW-0328">Glycosyltransferase</keyword>
<evidence type="ECO:0000256" key="3">
    <source>
        <dbReference type="ARBA" id="ARBA00022676"/>
    </source>
</evidence>
<dbReference type="GO" id="GO:0016757">
    <property type="term" value="F:glycosyltransferase activity"/>
    <property type="evidence" value="ECO:0007669"/>
    <property type="project" value="UniProtKB-KW"/>
</dbReference>
<dbReference type="FunFam" id="3.90.550.10:FF:000079">
    <property type="entry name" value="Probable glycosyl transferase"/>
    <property type="match status" value="1"/>
</dbReference>
<comment type="subcellular location">
    <subcellularLocation>
        <location evidence="1">Cell membrane</location>
        <topology evidence="1">Multi-pass membrane protein</topology>
    </subcellularLocation>
</comment>
<evidence type="ECO:0000256" key="9">
    <source>
        <dbReference type="SAM" id="Phobius"/>
    </source>
</evidence>
<gene>
    <name evidence="11" type="ORF">EC580_12495</name>
</gene>
<keyword evidence="6 9" id="KW-1133">Transmembrane helix</keyword>
<dbReference type="GO" id="GO:0005886">
    <property type="term" value="C:plasma membrane"/>
    <property type="evidence" value="ECO:0007669"/>
    <property type="project" value="UniProtKB-SubCell"/>
</dbReference>
<evidence type="ECO:0000256" key="5">
    <source>
        <dbReference type="ARBA" id="ARBA00022692"/>
    </source>
</evidence>
<evidence type="ECO:0000259" key="10">
    <source>
        <dbReference type="Pfam" id="PF00535"/>
    </source>
</evidence>
<dbReference type="Pfam" id="PF00535">
    <property type="entry name" value="Glycos_transf_2"/>
    <property type="match status" value="1"/>
</dbReference>
<dbReference type="Gene3D" id="3.90.550.10">
    <property type="entry name" value="Spore Coat Polysaccharide Biosynthesis Protein SpsA, Chain A"/>
    <property type="match status" value="1"/>
</dbReference>
<dbReference type="CDD" id="cd04187">
    <property type="entry name" value="DPM1_like_bac"/>
    <property type="match status" value="1"/>
</dbReference>
<feature type="transmembrane region" description="Helical" evidence="9">
    <location>
        <begin position="258"/>
        <end position="281"/>
    </location>
</feature>
<evidence type="ECO:0000256" key="2">
    <source>
        <dbReference type="ARBA" id="ARBA00022475"/>
    </source>
</evidence>
<evidence type="ECO:0000256" key="1">
    <source>
        <dbReference type="ARBA" id="ARBA00004651"/>
    </source>
</evidence>